<protein>
    <submittedName>
        <fullName evidence="1">Uncharacterized protein</fullName>
    </submittedName>
</protein>
<keyword evidence="2" id="KW-1185">Reference proteome</keyword>
<comment type="caution">
    <text evidence="1">The sequence shown here is derived from an EMBL/GenBank/DDBJ whole genome shotgun (WGS) entry which is preliminary data.</text>
</comment>
<dbReference type="Proteomes" id="UP000284250">
    <property type="component" value="Unassembled WGS sequence"/>
</dbReference>
<organism evidence="1 2">
    <name type="scientific">Hymenobacter rubripertinctus</name>
    <dbReference type="NCBI Taxonomy" id="2029981"/>
    <lineage>
        <taxon>Bacteria</taxon>
        <taxon>Pseudomonadati</taxon>
        <taxon>Bacteroidota</taxon>
        <taxon>Cytophagia</taxon>
        <taxon>Cytophagales</taxon>
        <taxon>Hymenobacteraceae</taxon>
        <taxon>Hymenobacter</taxon>
    </lineage>
</organism>
<reference evidence="1 2" key="1">
    <citation type="submission" date="2019-01" db="EMBL/GenBank/DDBJ databases">
        <title>Hymenobacter humicola sp. nov., isolated from soils in Antarctica.</title>
        <authorList>
            <person name="Sedlacek I."/>
            <person name="Holochova P."/>
            <person name="Kralova S."/>
            <person name="Pantucek R."/>
            <person name="Stankova E."/>
            <person name="Vrbovska V."/>
            <person name="Kristofova L."/>
            <person name="Svec P."/>
            <person name="Busse H.-J."/>
        </authorList>
    </citation>
    <scope>NUCLEOTIDE SEQUENCE [LARGE SCALE GENOMIC DNA]</scope>
    <source>
        <strain evidence="1 2">CCM 8852</strain>
    </source>
</reference>
<dbReference type="AlphaFoldDB" id="A0A418QMV0"/>
<accession>A0A418QMV0</accession>
<evidence type="ECO:0000313" key="2">
    <source>
        <dbReference type="Proteomes" id="UP000284250"/>
    </source>
</evidence>
<dbReference type="EMBL" id="QYCN01000040">
    <property type="protein sequence ID" value="RIY06461.1"/>
    <property type="molecule type" value="Genomic_DNA"/>
</dbReference>
<dbReference type="OrthoDB" id="886347at2"/>
<dbReference type="RefSeq" id="WP_119657326.1">
    <property type="nucleotide sequence ID" value="NZ_JBHUOI010000081.1"/>
</dbReference>
<name>A0A418QMV0_9BACT</name>
<sequence length="112" mass="12619">MIKLDKQPELTAEEIEKYEADPKNRSRGKVQHVRFPSDANPDKPAGFFIVRPNRQLLMAVTDTASKDMGKANDLLINSCVLAGDLDQLEYDDDLYLGLLQEITSQVEAKKKL</sequence>
<evidence type="ECO:0000313" key="1">
    <source>
        <dbReference type="EMBL" id="RIY06461.1"/>
    </source>
</evidence>
<gene>
    <name evidence="1" type="ORF">D0T11_18650</name>
</gene>
<proteinExistence type="predicted"/>